<comment type="cofactor">
    <cofactor evidence="5">
        <name>[2Fe-2S] cluster</name>
        <dbReference type="ChEBI" id="CHEBI:190135"/>
    </cofactor>
</comment>
<dbReference type="SUPFAM" id="SSF50022">
    <property type="entry name" value="ISP domain"/>
    <property type="match status" value="1"/>
</dbReference>
<dbReference type="AlphaFoldDB" id="A0A398CNC4"/>
<comment type="similarity">
    <text evidence="6">Belongs to the bacterial ring-hydroxylating dioxygenase ferredoxin component family.</text>
</comment>
<keyword evidence="3" id="KW-0408">Iron</keyword>
<keyword evidence="9" id="KW-1185">Reference proteome</keyword>
<organism evidence="8 9">
    <name type="scientific">Cohnella faecalis</name>
    <dbReference type="NCBI Taxonomy" id="2315694"/>
    <lineage>
        <taxon>Bacteria</taxon>
        <taxon>Bacillati</taxon>
        <taxon>Bacillota</taxon>
        <taxon>Bacilli</taxon>
        <taxon>Bacillales</taxon>
        <taxon>Paenibacillaceae</taxon>
        <taxon>Cohnella</taxon>
    </lineage>
</organism>
<dbReference type="InterPro" id="IPR017941">
    <property type="entry name" value="Rieske_2Fe-2S"/>
</dbReference>
<evidence type="ECO:0000313" key="9">
    <source>
        <dbReference type="Proteomes" id="UP000266340"/>
    </source>
</evidence>
<dbReference type="PANTHER" id="PTHR21496:SF0">
    <property type="entry name" value="RIESKE DOMAIN-CONTAINING PROTEIN"/>
    <property type="match status" value="1"/>
</dbReference>
<evidence type="ECO:0000256" key="3">
    <source>
        <dbReference type="ARBA" id="ARBA00023004"/>
    </source>
</evidence>
<evidence type="ECO:0000256" key="5">
    <source>
        <dbReference type="ARBA" id="ARBA00034078"/>
    </source>
</evidence>
<evidence type="ECO:0000259" key="7">
    <source>
        <dbReference type="PROSITE" id="PS51296"/>
    </source>
</evidence>
<dbReference type="PROSITE" id="PS51296">
    <property type="entry name" value="RIESKE"/>
    <property type="match status" value="1"/>
</dbReference>
<gene>
    <name evidence="8" type="ORF">D3H35_28800</name>
</gene>
<comment type="caution">
    <text evidence="8">The sequence shown here is derived from an EMBL/GenBank/DDBJ whole genome shotgun (WGS) entry which is preliminary data.</text>
</comment>
<evidence type="ECO:0000256" key="6">
    <source>
        <dbReference type="ARBA" id="ARBA00038001"/>
    </source>
</evidence>
<dbReference type="OrthoDB" id="9795104at2"/>
<dbReference type="GO" id="GO:0051537">
    <property type="term" value="F:2 iron, 2 sulfur cluster binding"/>
    <property type="evidence" value="ECO:0007669"/>
    <property type="project" value="UniProtKB-KW"/>
</dbReference>
<accession>A0A398CNC4</accession>
<dbReference type="Gene3D" id="2.102.10.10">
    <property type="entry name" value="Rieske [2Fe-2S] iron-sulphur domain"/>
    <property type="match status" value="1"/>
</dbReference>
<evidence type="ECO:0000313" key="8">
    <source>
        <dbReference type="EMBL" id="RIE00414.1"/>
    </source>
</evidence>
<evidence type="ECO:0000256" key="4">
    <source>
        <dbReference type="ARBA" id="ARBA00023014"/>
    </source>
</evidence>
<protein>
    <submittedName>
        <fullName evidence="8">Rieske family ferredoxin</fullName>
    </submittedName>
</protein>
<dbReference type="CDD" id="cd03528">
    <property type="entry name" value="Rieske_RO_ferredoxin"/>
    <property type="match status" value="1"/>
</dbReference>
<keyword evidence="1" id="KW-0001">2Fe-2S</keyword>
<dbReference type="GO" id="GO:0004497">
    <property type="term" value="F:monooxygenase activity"/>
    <property type="evidence" value="ECO:0007669"/>
    <property type="project" value="UniProtKB-ARBA"/>
</dbReference>
<dbReference type="NCBIfam" id="TIGR02377">
    <property type="entry name" value="MocE_fam_FeS"/>
    <property type="match status" value="1"/>
</dbReference>
<keyword evidence="4" id="KW-0411">Iron-sulfur</keyword>
<dbReference type="GO" id="GO:0016705">
    <property type="term" value="F:oxidoreductase activity, acting on paired donors, with incorporation or reduction of molecular oxygen"/>
    <property type="evidence" value="ECO:0007669"/>
    <property type="project" value="UniProtKB-ARBA"/>
</dbReference>
<dbReference type="EMBL" id="QXJM01000056">
    <property type="protein sequence ID" value="RIE00414.1"/>
    <property type="molecule type" value="Genomic_DNA"/>
</dbReference>
<proteinExistence type="inferred from homology"/>
<evidence type="ECO:0000256" key="1">
    <source>
        <dbReference type="ARBA" id="ARBA00022714"/>
    </source>
</evidence>
<name>A0A398CNC4_9BACL</name>
<dbReference type="Proteomes" id="UP000266340">
    <property type="component" value="Unassembled WGS sequence"/>
</dbReference>
<evidence type="ECO:0000256" key="2">
    <source>
        <dbReference type="ARBA" id="ARBA00022723"/>
    </source>
</evidence>
<dbReference type="Pfam" id="PF00355">
    <property type="entry name" value="Rieske"/>
    <property type="match status" value="1"/>
</dbReference>
<dbReference type="InterPro" id="IPR012747">
    <property type="entry name" value="MocE_2FeS"/>
</dbReference>
<dbReference type="RefSeq" id="WP_119152532.1">
    <property type="nucleotide sequence ID" value="NZ_JBHSOV010000044.1"/>
</dbReference>
<reference evidence="8 9" key="1">
    <citation type="submission" date="2018-09" db="EMBL/GenBank/DDBJ databases">
        <title>Cohnella cavernae sp. nov., isolated from a karst cave.</title>
        <authorList>
            <person name="Zhu H."/>
        </authorList>
    </citation>
    <scope>NUCLEOTIDE SEQUENCE [LARGE SCALE GENOMIC DNA]</scope>
    <source>
        <strain evidence="8 9">K2E09-144</strain>
    </source>
</reference>
<dbReference type="GO" id="GO:0046872">
    <property type="term" value="F:metal ion binding"/>
    <property type="evidence" value="ECO:0007669"/>
    <property type="project" value="UniProtKB-KW"/>
</dbReference>
<keyword evidence="2" id="KW-0479">Metal-binding</keyword>
<dbReference type="InterPro" id="IPR036922">
    <property type="entry name" value="Rieske_2Fe-2S_sf"/>
</dbReference>
<feature type="domain" description="Rieske" evidence="7">
    <location>
        <begin position="8"/>
        <end position="104"/>
    </location>
</feature>
<sequence length="106" mass="12167">MTIGQQWIEVCGVDEIEEEDVIRFDHDDLTFAIYRTDTGDFYASDGYCTHEKFHLSNGLVMGKMIECPKHNGRFDIPTGAAKRAPVCVDLKTYPVKIEQDKVYIYI</sequence>
<dbReference type="PANTHER" id="PTHR21496">
    <property type="entry name" value="FERREDOXIN-RELATED"/>
    <property type="match status" value="1"/>
</dbReference>